<accession>A0A1I8AW76</accession>
<proteinExistence type="predicted"/>
<dbReference type="AlphaFoldDB" id="A0A1I8AW76"/>
<feature type="signal peptide" evidence="1">
    <location>
        <begin position="1"/>
        <end position="16"/>
    </location>
</feature>
<dbReference type="WBParaSite" id="L893_g9718.t1">
    <property type="protein sequence ID" value="L893_g9718.t1"/>
    <property type="gene ID" value="L893_g9718"/>
</dbReference>
<keyword evidence="1" id="KW-0732">Signal</keyword>
<reference evidence="3" key="1">
    <citation type="submission" date="2016-11" db="UniProtKB">
        <authorList>
            <consortium name="WormBaseParasite"/>
        </authorList>
    </citation>
    <scope>IDENTIFICATION</scope>
</reference>
<name>A0A1I8AW76_9BILA</name>
<keyword evidence="2" id="KW-1185">Reference proteome</keyword>
<dbReference type="Proteomes" id="UP000095287">
    <property type="component" value="Unplaced"/>
</dbReference>
<evidence type="ECO:0000313" key="3">
    <source>
        <dbReference type="WBParaSite" id="L893_g9718.t1"/>
    </source>
</evidence>
<organism evidence="2 3">
    <name type="scientific">Steinernema glaseri</name>
    <dbReference type="NCBI Taxonomy" id="37863"/>
    <lineage>
        <taxon>Eukaryota</taxon>
        <taxon>Metazoa</taxon>
        <taxon>Ecdysozoa</taxon>
        <taxon>Nematoda</taxon>
        <taxon>Chromadorea</taxon>
        <taxon>Rhabditida</taxon>
        <taxon>Tylenchina</taxon>
        <taxon>Panagrolaimomorpha</taxon>
        <taxon>Strongyloidoidea</taxon>
        <taxon>Steinernematidae</taxon>
        <taxon>Steinernema</taxon>
    </lineage>
</organism>
<evidence type="ECO:0000256" key="1">
    <source>
        <dbReference type="SAM" id="SignalP"/>
    </source>
</evidence>
<feature type="chain" id="PRO_5009315174" evidence="1">
    <location>
        <begin position="17"/>
        <end position="174"/>
    </location>
</feature>
<protein>
    <submittedName>
        <fullName evidence="3">Uncharacterized protein</fullName>
    </submittedName>
</protein>
<sequence>MKLLCLTVIFVAFVAASSDIDIVVQPTASGNPKTKVVQYVGQSVGNYAMPVRQLSYSSYPYSPFPQLTSAYPAVLQRPYSTFNVLVNTSFENLEEVCDFDSYFLVSLGQDIVIEPLRFMKIKCADVPDLKNATCTGCCQLSARNRYPSSVHRFNIVGKMDDDRCSCCTSVFLLQ</sequence>
<evidence type="ECO:0000313" key="2">
    <source>
        <dbReference type="Proteomes" id="UP000095287"/>
    </source>
</evidence>